<keyword evidence="4" id="KW-0547">Nucleotide-binding</keyword>
<dbReference type="PROSITE" id="PS00211">
    <property type="entry name" value="ABC_TRANSPORTER_1"/>
    <property type="match status" value="1"/>
</dbReference>
<dbReference type="PANTHER" id="PTHR43875:SF3">
    <property type="entry name" value="MALTOSE_MALTODEXTRIN IMPORT ATP-BINDING PROTEIN MALK"/>
    <property type="match status" value="1"/>
</dbReference>
<dbReference type="InterPro" id="IPR017871">
    <property type="entry name" value="ABC_transporter-like_CS"/>
</dbReference>
<dbReference type="FunFam" id="3.40.50.300:FF:000042">
    <property type="entry name" value="Maltose/maltodextrin ABC transporter, ATP-binding protein"/>
    <property type="match status" value="1"/>
</dbReference>
<keyword evidence="8" id="KW-0378">Hydrolase</keyword>
<keyword evidence="1" id="KW-0813">Transport</keyword>
<dbReference type="InterPro" id="IPR015855">
    <property type="entry name" value="ABC_transpr_MalK-like"/>
</dbReference>
<dbReference type="AlphaFoldDB" id="A0A3B0SB87"/>
<dbReference type="Pfam" id="PF17912">
    <property type="entry name" value="OB_MalK"/>
    <property type="match status" value="1"/>
</dbReference>
<dbReference type="GO" id="GO:0055052">
    <property type="term" value="C:ATP-binding cassette (ABC) transporter complex, substrate-binding subunit-containing"/>
    <property type="evidence" value="ECO:0007669"/>
    <property type="project" value="TreeGrafter"/>
</dbReference>
<evidence type="ECO:0000256" key="2">
    <source>
        <dbReference type="ARBA" id="ARBA00022475"/>
    </source>
</evidence>
<dbReference type="SUPFAM" id="SSF50331">
    <property type="entry name" value="MOP-like"/>
    <property type="match status" value="1"/>
</dbReference>
<name>A0A3B0SB87_9ZZZZ</name>
<keyword evidence="3" id="KW-0997">Cell inner membrane</keyword>
<dbReference type="PROSITE" id="PS50893">
    <property type="entry name" value="ABC_TRANSPORTER_2"/>
    <property type="match status" value="1"/>
</dbReference>
<reference evidence="8" key="1">
    <citation type="submission" date="2018-06" db="EMBL/GenBank/DDBJ databases">
        <authorList>
            <person name="Zhirakovskaya E."/>
        </authorList>
    </citation>
    <scope>NUCLEOTIDE SEQUENCE</scope>
</reference>
<dbReference type="Gene3D" id="3.40.50.300">
    <property type="entry name" value="P-loop containing nucleotide triphosphate hydrolases"/>
    <property type="match status" value="1"/>
</dbReference>
<dbReference type="EC" id="3.6.3.19" evidence="8"/>
<proteinExistence type="predicted"/>
<gene>
    <name evidence="8" type="ORF">MNBD_ALPHA01-283</name>
</gene>
<dbReference type="PANTHER" id="PTHR43875">
    <property type="entry name" value="MALTODEXTRIN IMPORT ATP-BINDING PROTEIN MSMX"/>
    <property type="match status" value="1"/>
</dbReference>
<dbReference type="InterPro" id="IPR027417">
    <property type="entry name" value="P-loop_NTPase"/>
</dbReference>
<dbReference type="CDD" id="cd03301">
    <property type="entry name" value="ABC_MalK_N"/>
    <property type="match status" value="1"/>
</dbReference>
<dbReference type="SMART" id="SM00382">
    <property type="entry name" value="AAA"/>
    <property type="match status" value="1"/>
</dbReference>
<keyword evidence="6" id="KW-0472">Membrane</keyword>
<protein>
    <submittedName>
        <fullName evidence="8">Maltose/maltodextrin transport ATP-binding protein MalK</fullName>
        <ecNumber evidence="8">3.6.3.19</ecNumber>
    </submittedName>
</protein>
<dbReference type="InterPro" id="IPR008995">
    <property type="entry name" value="Mo/tungstate-bd_C_term_dom"/>
</dbReference>
<dbReference type="InterPro" id="IPR012340">
    <property type="entry name" value="NA-bd_OB-fold"/>
</dbReference>
<dbReference type="Pfam" id="PF00005">
    <property type="entry name" value="ABC_tran"/>
    <property type="match status" value="1"/>
</dbReference>
<dbReference type="GO" id="GO:0016887">
    <property type="term" value="F:ATP hydrolysis activity"/>
    <property type="evidence" value="ECO:0007669"/>
    <property type="project" value="InterPro"/>
</dbReference>
<dbReference type="GO" id="GO:0005524">
    <property type="term" value="F:ATP binding"/>
    <property type="evidence" value="ECO:0007669"/>
    <property type="project" value="UniProtKB-KW"/>
</dbReference>
<accession>A0A3B0SB87</accession>
<keyword evidence="5 8" id="KW-0067">ATP-binding</keyword>
<organism evidence="8">
    <name type="scientific">hydrothermal vent metagenome</name>
    <dbReference type="NCBI Taxonomy" id="652676"/>
    <lineage>
        <taxon>unclassified sequences</taxon>
        <taxon>metagenomes</taxon>
        <taxon>ecological metagenomes</taxon>
    </lineage>
</organism>
<dbReference type="InterPro" id="IPR047641">
    <property type="entry name" value="ABC_transpr_MalK/UgpC-like"/>
</dbReference>
<dbReference type="InterPro" id="IPR003593">
    <property type="entry name" value="AAA+_ATPase"/>
</dbReference>
<evidence type="ECO:0000259" key="7">
    <source>
        <dbReference type="PROSITE" id="PS50893"/>
    </source>
</evidence>
<evidence type="ECO:0000313" key="8">
    <source>
        <dbReference type="EMBL" id="VAV97798.1"/>
    </source>
</evidence>
<evidence type="ECO:0000256" key="1">
    <source>
        <dbReference type="ARBA" id="ARBA00022448"/>
    </source>
</evidence>
<dbReference type="SUPFAM" id="SSF52540">
    <property type="entry name" value="P-loop containing nucleoside triphosphate hydrolases"/>
    <property type="match status" value="1"/>
</dbReference>
<evidence type="ECO:0000256" key="3">
    <source>
        <dbReference type="ARBA" id="ARBA00022519"/>
    </source>
</evidence>
<sequence>MTSLTVKNLVKSFDQTEIIHNINFSIQSGEFIVLVGPSGCGKSTILRMIAGLEDVTAGNIHIGGDDVTKTAASRRGIAMVFQSYALYPHMTVEKNLSFSLRNMKYSKKHIEEKVRHAADILQLSDYLDRLPSHLSGGQRQRVAIGRTIVRDPKIFLFDEPLSNLDTELRVQMRHELSKLHRTLGSTMIYVTHDQVEAMTLADRIIVLDQGNISQMGTPLELYNHPKNSFTASFIGSPRINLLKGRVTENNPGNLTVNLKAGQDIRLAMDIPALNAGDEVTLGLRPEHITPFVNEGDVALDMCLDEIETLGDCTYIYAKLFDEIDIRVKLHGQHIFKGNDQLTLGINPENILLFDVNGDAITTREEIPQNPSNAIAG</sequence>
<dbReference type="EMBL" id="UOEJ01000092">
    <property type="protein sequence ID" value="VAV97798.1"/>
    <property type="molecule type" value="Genomic_DNA"/>
</dbReference>
<dbReference type="Gene3D" id="2.40.50.100">
    <property type="match status" value="1"/>
</dbReference>
<evidence type="ECO:0000256" key="5">
    <source>
        <dbReference type="ARBA" id="ARBA00022840"/>
    </source>
</evidence>
<dbReference type="InterPro" id="IPR003439">
    <property type="entry name" value="ABC_transporter-like_ATP-bd"/>
</dbReference>
<keyword evidence="2" id="KW-1003">Cell membrane</keyword>
<feature type="domain" description="ABC transporter" evidence="7">
    <location>
        <begin position="4"/>
        <end position="234"/>
    </location>
</feature>
<dbReference type="NCBIfam" id="NF008653">
    <property type="entry name" value="PRK11650.1"/>
    <property type="match status" value="1"/>
</dbReference>
<evidence type="ECO:0000256" key="6">
    <source>
        <dbReference type="ARBA" id="ARBA00023136"/>
    </source>
</evidence>
<dbReference type="InterPro" id="IPR040582">
    <property type="entry name" value="OB_MalK-like"/>
</dbReference>
<evidence type="ECO:0000256" key="4">
    <source>
        <dbReference type="ARBA" id="ARBA00022741"/>
    </source>
</evidence>
<dbReference type="GO" id="GO:0015423">
    <property type="term" value="F:ABC-type maltose transporter activity"/>
    <property type="evidence" value="ECO:0007669"/>
    <property type="project" value="TreeGrafter"/>
</dbReference>
<dbReference type="GO" id="GO:1990060">
    <property type="term" value="C:maltose transport complex"/>
    <property type="evidence" value="ECO:0007669"/>
    <property type="project" value="TreeGrafter"/>
</dbReference>
<dbReference type="Gene3D" id="2.40.50.140">
    <property type="entry name" value="Nucleic acid-binding proteins"/>
    <property type="match status" value="1"/>
</dbReference>